<protein>
    <submittedName>
        <fullName evidence="1">NTP pyrophosphohydrolase</fullName>
    </submittedName>
</protein>
<dbReference type="EMBL" id="MG983743">
    <property type="protein sequence ID" value="AVO23136.1"/>
    <property type="molecule type" value="Genomic_DNA"/>
</dbReference>
<dbReference type="CDD" id="cd11530">
    <property type="entry name" value="NTP-PPase_DR2231_like"/>
    <property type="match status" value="1"/>
</dbReference>
<organism evidence="1 2">
    <name type="scientific">Xanthomonas phage RiverRider</name>
    <dbReference type="NCBI Taxonomy" id="2108116"/>
    <lineage>
        <taxon>Viruses</taxon>
        <taxon>Duplodnaviria</taxon>
        <taxon>Heunggongvirae</taxon>
        <taxon>Uroviricota</taxon>
        <taxon>Caudoviricetes</taxon>
        <taxon>Schitoviridae</taxon>
        <taxon>Riverridervirus</taxon>
        <taxon>Riverridervirus riverrider</taxon>
    </lineage>
</organism>
<evidence type="ECO:0000313" key="1">
    <source>
        <dbReference type="EMBL" id="AVO23136.1"/>
    </source>
</evidence>
<name>A0A2P1JUW0_9CAUD</name>
<dbReference type="GO" id="GO:0016787">
    <property type="term" value="F:hydrolase activity"/>
    <property type="evidence" value="ECO:0007669"/>
    <property type="project" value="UniProtKB-KW"/>
</dbReference>
<dbReference type="InterPro" id="IPR033653">
    <property type="entry name" value="NTP-PPase_DR2231-like"/>
</dbReference>
<proteinExistence type="predicted"/>
<sequence>MDNSNNLLATLNWFRIAKPSPTQRDIIVQTGVHFEEVTEHLDTVTGNDVETSLLVMEAKDALKRLADHMKSEPIRYSYQPEDHLELLDALCDQNVTGVGIAYMLGFEFNGAMTEVNGSNFSKFVNGEAIFTEQGKIAKGPDFFRPDLGPYL</sequence>
<keyword evidence="2" id="KW-1185">Reference proteome</keyword>
<accession>A0A2P1JUW0</accession>
<dbReference type="Gene3D" id="1.10.3420.10">
    <property type="entry name" value="putative ntp pyrophosphohydrolase like domain"/>
    <property type="match status" value="1"/>
</dbReference>
<gene>
    <name evidence="1" type="ORF">RIVERRIDER_55</name>
</gene>
<evidence type="ECO:0000313" key="2">
    <source>
        <dbReference type="Proteomes" id="UP000241502"/>
    </source>
</evidence>
<dbReference type="InterPro" id="IPR023292">
    <property type="entry name" value="NTP_PyroPHydrolase-like_dom_sf"/>
</dbReference>
<dbReference type="Proteomes" id="UP000241502">
    <property type="component" value="Segment"/>
</dbReference>
<reference evidence="1" key="1">
    <citation type="submission" date="2018-02" db="EMBL/GenBank/DDBJ databases">
        <authorList>
            <person name="Miller M."/>
            <person name="Deiulio A."/>
            <person name="Douthitt C."/>
            <person name="McMahon J."/>
            <person name="Holland C."/>
            <person name="Wiersma-Koch H."/>
            <person name="Turechek W."/>
            <person name="D'Elia T."/>
        </authorList>
    </citation>
    <scope>NUCLEOTIDE SEQUENCE [LARGE SCALE GENOMIC DNA]</scope>
</reference>